<dbReference type="InterPro" id="IPR052027">
    <property type="entry name" value="PspC"/>
</dbReference>
<comment type="subcellular location">
    <subcellularLocation>
        <location evidence="1">Cell membrane</location>
        <topology evidence="1">Single-pass membrane protein</topology>
    </subcellularLocation>
</comment>
<keyword evidence="3 6" id="KW-0812">Transmembrane</keyword>
<evidence type="ECO:0000256" key="4">
    <source>
        <dbReference type="ARBA" id="ARBA00022989"/>
    </source>
</evidence>
<keyword evidence="4 6" id="KW-1133">Transmembrane helix</keyword>
<feature type="domain" description="Phage shock protein PspC N-terminal" evidence="7">
    <location>
        <begin position="2"/>
        <end position="62"/>
    </location>
</feature>
<keyword evidence="2" id="KW-1003">Cell membrane</keyword>
<dbReference type="PANTHER" id="PTHR33885">
    <property type="entry name" value="PHAGE SHOCK PROTEIN C"/>
    <property type="match status" value="1"/>
</dbReference>
<evidence type="ECO:0000256" key="3">
    <source>
        <dbReference type="ARBA" id="ARBA00022692"/>
    </source>
</evidence>
<evidence type="ECO:0000259" key="7">
    <source>
        <dbReference type="Pfam" id="PF04024"/>
    </source>
</evidence>
<gene>
    <name evidence="8" type="ORF">AVDCRST_MAG55-2240</name>
</gene>
<name>A0A6J4PSL2_9ACTN</name>
<evidence type="ECO:0000256" key="5">
    <source>
        <dbReference type="ARBA" id="ARBA00023136"/>
    </source>
</evidence>
<protein>
    <recommendedName>
        <fullName evidence="7">Phage shock protein PspC N-terminal domain-containing protein</fullName>
    </recommendedName>
</protein>
<evidence type="ECO:0000256" key="1">
    <source>
        <dbReference type="ARBA" id="ARBA00004162"/>
    </source>
</evidence>
<feature type="transmembrane region" description="Helical" evidence="6">
    <location>
        <begin position="32"/>
        <end position="60"/>
    </location>
</feature>
<dbReference type="EMBL" id="CADCUZ010000106">
    <property type="protein sequence ID" value="CAA9424791.1"/>
    <property type="molecule type" value="Genomic_DNA"/>
</dbReference>
<keyword evidence="5 6" id="KW-0472">Membrane</keyword>
<evidence type="ECO:0000256" key="6">
    <source>
        <dbReference type="SAM" id="Phobius"/>
    </source>
</evidence>
<evidence type="ECO:0000313" key="8">
    <source>
        <dbReference type="EMBL" id="CAA9424791.1"/>
    </source>
</evidence>
<reference evidence="8" key="1">
    <citation type="submission" date="2020-02" db="EMBL/GenBank/DDBJ databases">
        <authorList>
            <person name="Meier V. D."/>
        </authorList>
    </citation>
    <scope>NUCLEOTIDE SEQUENCE</scope>
    <source>
        <strain evidence="8">AVDCRST_MAG55</strain>
    </source>
</reference>
<dbReference type="PANTHER" id="PTHR33885:SF3">
    <property type="entry name" value="PHAGE SHOCK PROTEIN C"/>
    <property type="match status" value="1"/>
</dbReference>
<dbReference type="AlphaFoldDB" id="A0A6J4PSL2"/>
<dbReference type="InterPro" id="IPR007168">
    <property type="entry name" value="Phageshock_PspC_N"/>
</dbReference>
<dbReference type="GO" id="GO:0005886">
    <property type="term" value="C:plasma membrane"/>
    <property type="evidence" value="ECO:0007669"/>
    <property type="project" value="UniProtKB-SubCell"/>
</dbReference>
<proteinExistence type="predicted"/>
<sequence>MRFQRAKRDRWLLGVCGGLARAQGWSPNIVRLVTAVLAIAIPGFSLIPVLVIYIILGAVLPESDEF</sequence>
<accession>A0A6J4PSL2</accession>
<evidence type="ECO:0000256" key="2">
    <source>
        <dbReference type="ARBA" id="ARBA00022475"/>
    </source>
</evidence>
<dbReference type="Pfam" id="PF04024">
    <property type="entry name" value="PspC"/>
    <property type="match status" value="1"/>
</dbReference>
<organism evidence="8">
    <name type="scientific">uncultured Rubrobacteraceae bacterium</name>
    <dbReference type="NCBI Taxonomy" id="349277"/>
    <lineage>
        <taxon>Bacteria</taxon>
        <taxon>Bacillati</taxon>
        <taxon>Actinomycetota</taxon>
        <taxon>Rubrobacteria</taxon>
        <taxon>Rubrobacterales</taxon>
        <taxon>Rubrobacteraceae</taxon>
        <taxon>environmental samples</taxon>
    </lineage>
</organism>